<dbReference type="EMBL" id="LT670844">
    <property type="protein sequence ID" value="SHL36835.1"/>
    <property type="molecule type" value="Genomic_DNA"/>
</dbReference>
<reference evidence="1 2" key="1">
    <citation type="submission" date="2016-11" db="EMBL/GenBank/DDBJ databases">
        <authorList>
            <person name="Jaros S."/>
            <person name="Januszkiewicz K."/>
            <person name="Wedrychowicz H."/>
        </authorList>
    </citation>
    <scope>NUCLEOTIDE SEQUENCE [LARGE SCALE GENOMIC DNA]</scope>
    <source>
        <strain evidence="1 2">GAS499</strain>
    </source>
</reference>
<accession>A0A1M7A2J6</accession>
<organism evidence="1 2">
    <name type="scientific">Bradyrhizobium lablabi</name>
    <dbReference type="NCBI Taxonomy" id="722472"/>
    <lineage>
        <taxon>Bacteria</taxon>
        <taxon>Pseudomonadati</taxon>
        <taxon>Pseudomonadota</taxon>
        <taxon>Alphaproteobacteria</taxon>
        <taxon>Hyphomicrobiales</taxon>
        <taxon>Nitrobacteraceae</taxon>
        <taxon>Bradyrhizobium</taxon>
    </lineage>
</organism>
<dbReference type="Proteomes" id="UP000189935">
    <property type="component" value="Chromosome I"/>
</dbReference>
<dbReference type="AlphaFoldDB" id="A0A1M7A2J6"/>
<proteinExistence type="predicted"/>
<evidence type="ECO:0000313" key="2">
    <source>
        <dbReference type="Proteomes" id="UP000189935"/>
    </source>
</evidence>
<gene>
    <name evidence="1" type="ORF">SAMN05444159_5718</name>
</gene>
<protein>
    <submittedName>
        <fullName evidence="1">SapC protein</fullName>
    </submittedName>
</protein>
<name>A0A1M7A2J6_9BRAD</name>
<dbReference type="Pfam" id="PF07277">
    <property type="entry name" value="SapC"/>
    <property type="match status" value="1"/>
</dbReference>
<evidence type="ECO:0000313" key="1">
    <source>
        <dbReference type="EMBL" id="SHL36835.1"/>
    </source>
</evidence>
<sequence length="236" mass="26214">MVDSVIFYGNIIPLDRDNHRDFVLDIDDDRFGFSAGSHLVPAVFDEFVAAAPHIPVVFLPGVNAPVPVFLVGLRAGKNVLVSAEGRWLGNYIPAYVRRYPLMFGEIEGRAPITCIDSAYTLPKGKSGARIFTDEGEEMPILVERIRLMNEFFLAAKRGESLVKTLIDLDLLRPVTIDAKFESGETLALHGMLTVDPGRLDELSDEDFLRLRRESLLPAIYAHISSLSCIDAIRKLS</sequence>
<dbReference type="InterPro" id="IPR010836">
    <property type="entry name" value="SapC"/>
</dbReference>